<evidence type="ECO:0000256" key="1">
    <source>
        <dbReference type="SAM" id="MobiDB-lite"/>
    </source>
</evidence>
<dbReference type="WBParaSite" id="maker-uti_cns_0010865-snap-gene-0.4-mRNA-1">
    <property type="protein sequence ID" value="maker-uti_cns_0010865-snap-gene-0.4-mRNA-1"/>
    <property type="gene ID" value="maker-uti_cns_0010865-snap-gene-0.4"/>
</dbReference>
<dbReference type="WBParaSite" id="maker-uti_cns_0005704-snap-gene-0.16-mRNA-1">
    <property type="protein sequence ID" value="maker-uti_cns_0005704-snap-gene-0.16-mRNA-1"/>
    <property type="gene ID" value="maker-uti_cns_0005704-snap-gene-0.16"/>
</dbReference>
<dbReference type="AlphaFoldDB" id="A0A1I8IA82"/>
<organism evidence="2 4">
    <name type="scientific">Macrostomum lignano</name>
    <dbReference type="NCBI Taxonomy" id="282301"/>
    <lineage>
        <taxon>Eukaryota</taxon>
        <taxon>Metazoa</taxon>
        <taxon>Spiralia</taxon>
        <taxon>Lophotrochozoa</taxon>
        <taxon>Platyhelminthes</taxon>
        <taxon>Rhabditophora</taxon>
        <taxon>Macrostomorpha</taxon>
        <taxon>Macrostomida</taxon>
        <taxon>Macrostomidae</taxon>
        <taxon>Macrostomum</taxon>
    </lineage>
</organism>
<protein>
    <submittedName>
        <fullName evidence="3 4">BAH domain-containing protein</fullName>
    </submittedName>
</protein>
<evidence type="ECO:0000313" key="3">
    <source>
        <dbReference type="WBParaSite" id="maker-uti_cns_0005704-snap-gene-0.16-mRNA-1"/>
    </source>
</evidence>
<dbReference type="Proteomes" id="UP000095280">
    <property type="component" value="Unplaced"/>
</dbReference>
<name>A0A1I8IA82_9PLAT</name>
<evidence type="ECO:0000313" key="2">
    <source>
        <dbReference type="Proteomes" id="UP000095280"/>
    </source>
</evidence>
<reference evidence="3 4" key="1">
    <citation type="submission" date="2016-11" db="UniProtKB">
        <authorList>
            <consortium name="WormBaseParasite"/>
        </authorList>
    </citation>
    <scope>IDENTIFICATION</scope>
</reference>
<proteinExistence type="predicted"/>
<keyword evidence="2" id="KW-1185">Reference proteome</keyword>
<sequence length="222" mass="24324">NLVLVGSTRSREGVESSQDSEGAELDKDYTTNQQTSVPHEEITSDDESNGKLGHSDVKRLQRKFGVKEKRSATLPHADKQAAAVAAAAIAAQSQNVNFAEYDEVRVVEHLKRPVYRVLADCNSADGTACNCLRLLCFGQAQCTAPATEVEGDTSQMPPLKPSDPRYIYYATGARLRAKRRSASFALEPSASSSDRDRLLRCRQATIDPFVLCECKLYARNPA</sequence>
<accession>A0A1I8IA82</accession>
<evidence type="ECO:0000313" key="4">
    <source>
        <dbReference type="WBParaSite" id="maker-uti_cns_0010865-snap-gene-0.4-mRNA-1"/>
    </source>
</evidence>
<feature type="region of interest" description="Disordered" evidence="1">
    <location>
        <begin position="1"/>
        <end position="55"/>
    </location>
</feature>